<comment type="subcellular location">
    <subcellularLocation>
        <location evidence="1">Membrane</location>
        <topology evidence="1">Multi-pass membrane protein</topology>
    </subcellularLocation>
</comment>
<dbReference type="EMBL" id="ML178821">
    <property type="protein sequence ID" value="TFL02895.1"/>
    <property type="molecule type" value="Genomic_DNA"/>
</dbReference>
<protein>
    <submittedName>
        <fullName evidence="9">Cation transport protein-domain-containing protein</fullName>
    </submittedName>
</protein>
<feature type="region of interest" description="Disordered" evidence="7">
    <location>
        <begin position="745"/>
        <end position="781"/>
    </location>
</feature>
<sequence>MDHPQQEQEHTTRWEKTKAFIKKEATFFRIHIAAFVFIPLLASIVFYFCNGRFRVSYLDSLFLCYSAMTVTGLSTVNLSTLTVFQQVLMYLLMIIGDITFISWIMVLVRKKYFQHHCEYAAKTTPSLLKRSRTMFTRPAISQPIKAIPLGVPAPNQPVPSEKPMSAQVDLESSQTATLHNDNDDDGNLLDDPLLQLTSSPQSMGGVPLPSSPGARSARHVGFASALERKMTSIPESVPITRRGMTVLAARSFPSANPNSTNANVPAHDDPKYSGGFGVPNPIHLANRLIHRAVPRTHSALRRRLTIPLVQTYTSTGNGENDDASSESGISEFLTAKWLEFSGLIVNRNSDFRTDSLSDEQLESIGGVEYKALRLLSYLVPAYFILTQAIPFLLFAPWLATTSLYNGVFAAQPRMVNKTWFSLFLLMGAYTGGGLSLVDMSMVPFQGAWLLVLAISFVILAGNHAMPIFLRFVIWVMSRIVRENSDHDKTLSFLLDHPRRCFVYLFPSHQTWFLAICLVAFSAIEWGAFEVLNIGLPAFESIAEGPRVAAGLFQGLAARASGFSIVPVASMAPAIQFLYIVMMYIAVYPVALSIRSTNVYEERSLGVFELPEEDEDEEPSSEAMTSLNRRQRVGRYVGWHLRRQVSQDIWWIVWAVLLIAILERKNLMDEELKWFDMFRIIFELVSAFGGIGLSLGVPYDNFSFSGGLRPLSKVVIIVIMVRGRHRGLPVAIDRAILLPSELITSNNNAPQPPNKQQTTRTSASGGIPRPSAEPTSALLNPA</sequence>
<keyword evidence="4 8" id="KW-1133">Transmembrane helix</keyword>
<feature type="compositionally biased region" description="Low complexity" evidence="7">
    <location>
        <begin position="745"/>
        <end position="756"/>
    </location>
</feature>
<feature type="region of interest" description="Disordered" evidence="7">
    <location>
        <begin position="151"/>
        <end position="191"/>
    </location>
</feature>
<name>A0A5C3QLJ7_9AGAR</name>
<dbReference type="InterPro" id="IPR051143">
    <property type="entry name" value="TrkH_K-transport"/>
</dbReference>
<feature type="transmembrane region" description="Helical" evidence="8">
    <location>
        <begin position="574"/>
        <end position="593"/>
    </location>
</feature>
<evidence type="ECO:0000256" key="5">
    <source>
        <dbReference type="ARBA" id="ARBA00023065"/>
    </source>
</evidence>
<keyword evidence="5" id="KW-0406">Ion transport</keyword>
<accession>A0A5C3QLJ7</accession>
<gene>
    <name evidence="9" type="ORF">BDV98DRAFT_655123</name>
</gene>
<dbReference type="Proteomes" id="UP000305067">
    <property type="component" value="Unassembled WGS sequence"/>
</dbReference>
<dbReference type="GO" id="GO:0005886">
    <property type="term" value="C:plasma membrane"/>
    <property type="evidence" value="ECO:0007669"/>
    <property type="project" value="TreeGrafter"/>
</dbReference>
<feature type="transmembrane region" description="Helical" evidence="8">
    <location>
        <begin position="679"/>
        <end position="698"/>
    </location>
</feature>
<feature type="transmembrane region" description="Helical" evidence="8">
    <location>
        <begin position="87"/>
        <end position="108"/>
    </location>
</feature>
<feature type="transmembrane region" description="Helical" evidence="8">
    <location>
        <begin position="61"/>
        <end position="81"/>
    </location>
</feature>
<dbReference type="STRING" id="1884261.A0A5C3QLJ7"/>
<feature type="compositionally biased region" description="Polar residues" evidence="7">
    <location>
        <begin position="772"/>
        <end position="781"/>
    </location>
</feature>
<dbReference type="GO" id="GO:0140107">
    <property type="term" value="F:high-affinity potassium ion transmembrane transporter activity"/>
    <property type="evidence" value="ECO:0007669"/>
    <property type="project" value="TreeGrafter"/>
</dbReference>
<keyword evidence="2" id="KW-0813">Transport</keyword>
<dbReference type="PANTHER" id="PTHR31064:SF30">
    <property type="entry name" value="HIGH-AFFINITY POTASSIUM TRANSPORT PROTEIN-RELATED"/>
    <property type="match status" value="1"/>
</dbReference>
<keyword evidence="3 8" id="KW-0812">Transmembrane</keyword>
<dbReference type="InterPro" id="IPR003445">
    <property type="entry name" value="Cat_transpt"/>
</dbReference>
<feature type="transmembrane region" description="Helical" evidence="8">
    <location>
        <begin position="648"/>
        <end position="667"/>
    </location>
</feature>
<evidence type="ECO:0000256" key="1">
    <source>
        <dbReference type="ARBA" id="ARBA00004141"/>
    </source>
</evidence>
<feature type="region of interest" description="Disordered" evidence="7">
    <location>
        <begin position="197"/>
        <end position="216"/>
    </location>
</feature>
<feature type="transmembrane region" description="Helical" evidence="8">
    <location>
        <begin position="374"/>
        <end position="399"/>
    </location>
</feature>
<reference evidence="9 10" key="1">
    <citation type="journal article" date="2019" name="Nat. Ecol. Evol.">
        <title>Megaphylogeny resolves global patterns of mushroom evolution.</title>
        <authorList>
            <person name="Varga T."/>
            <person name="Krizsan K."/>
            <person name="Foldi C."/>
            <person name="Dima B."/>
            <person name="Sanchez-Garcia M."/>
            <person name="Sanchez-Ramirez S."/>
            <person name="Szollosi G.J."/>
            <person name="Szarkandi J.G."/>
            <person name="Papp V."/>
            <person name="Albert L."/>
            <person name="Andreopoulos W."/>
            <person name="Angelini C."/>
            <person name="Antonin V."/>
            <person name="Barry K.W."/>
            <person name="Bougher N.L."/>
            <person name="Buchanan P."/>
            <person name="Buyck B."/>
            <person name="Bense V."/>
            <person name="Catcheside P."/>
            <person name="Chovatia M."/>
            <person name="Cooper J."/>
            <person name="Damon W."/>
            <person name="Desjardin D."/>
            <person name="Finy P."/>
            <person name="Geml J."/>
            <person name="Haridas S."/>
            <person name="Hughes K."/>
            <person name="Justo A."/>
            <person name="Karasinski D."/>
            <person name="Kautmanova I."/>
            <person name="Kiss B."/>
            <person name="Kocsube S."/>
            <person name="Kotiranta H."/>
            <person name="LaButti K.M."/>
            <person name="Lechner B.E."/>
            <person name="Liimatainen K."/>
            <person name="Lipzen A."/>
            <person name="Lukacs Z."/>
            <person name="Mihaltcheva S."/>
            <person name="Morgado L.N."/>
            <person name="Niskanen T."/>
            <person name="Noordeloos M.E."/>
            <person name="Ohm R.A."/>
            <person name="Ortiz-Santana B."/>
            <person name="Ovrebo C."/>
            <person name="Racz N."/>
            <person name="Riley R."/>
            <person name="Savchenko A."/>
            <person name="Shiryaev A."/>
            <person name="Soop K."/>
            <person name="Spirin V."/>
            <person name="Szebenyi C."/>
            <person name="Tomsovsky M."/>
            <person name="Tulloss R.E."/>
            <person name="Uehling J."/>
            <person name="Grigoriev I.V."/>
            <person name="Vagvolgyi C."/>
            <person name="Papp T."/>
            <person name="Martin F.M."/>
            <person name="Miettinen O."/>
            <person name="Hibbett D.S."/>
            <person name="Nagy L.G."/>
        </authorList>
    </citation>
    <scope>NUCLEOTIDE SEQUENCE [LARGE SCALE GENOMIC DNA]</scope>
    <source>
        <strain evidence="9 10">CBS 309.79</strain>
    </source>
</reference>
<evidence type="ECO:0000256" key="3">
    <source>
        <dbReference type="ARBA" id="ARBA00022692"/>
    </source>
</evidence>
<feature type="transmembrane region" description="Helical" evidence="8">
    <location>
        <begin position="449"/>
        <end position="473"/>
    </location>
</feature>
<evidence type="ECO:0000313" key="10">
    <source>
        <dbReference type="Proteomes" id="UP000305067"/>
    </source>
</evidence>
<evidence type="ECO:0000256" key="7">
    <source>
        <dbReference type="SAM" id="MobiDB-lite"/>
    </source>
</evidence>
<evidence type="ECO:0000256" key="8">
    <source>
        <dbReference type="SAM" id="Phobius"/>
    </source>
</evidence>
<organism evidence="9 10">
    <name type="scientific">Pterulicium gracile</name>
    <dbReference type="NCBI Taxonomy" id="1884261"/>
    <lineage>
        <taxon>Eukaryota</taxon>
        <taxon>Fungi</taxon>
        <taxon>Dikarya</taxon>
        <taxon>Basidiomycota</taxon>
        <taxon>Agaricomycotina</taxon>
        <taxon>Agaricomycetes</taxon>
        <taxon>Agaricomycetidae</taxon>
        <taxon>Agaricales</taxon>
        <taxon>Pleurotineae</taxon>
        <taxon>Pterulaceae</taxon>
        <taxon>Pterulicium</taxon>
    </lineage>
</organism>
<dbReference type="Pfam" id="PF02386">
    <property type="entry name" value="TrkH"/>
    <property type="match status" value="1"/>
</dbReference>
<dbReference type="PANTHER" id="PTHR31064">
    <property type="entry name" value="POTASSIUM TRANSPORT PROTEIN DDB_G0292412-RELATED"/>
    <property type="match status" value="1"/>
</dbReference>
<dbReference type="AlphaFoldDB" id="A0A5C3QLJ7"/>
<feature type="transmembrane region" description="Helical" evidence="8">
    <location>
        <begin position="511"/>
        <end position="535"/>
    </location>
</feature>
<dbReference type="GO" id="GO:1990573">
    <property type="term" value="P:potassium ion import across plasma membrane"/>
    <property type="evidence" value="ECO:0007669"/>
    <property type="project" value="TreeGrafter"/>
</dbReference>
<proteinExistence type="predicted"/>
<dbReference type="GO" id="GO:0030007">
    <property type="term" value="P:intracellular potassium ion homeostasis"/>
    <property type="evidence" value="ECO:0007669"/>
    <property type="project" value="TreeGrafter"/>
</dbReference>
<evidence type="ECO:0000256" key="2">
    <source>
        <dbReference type="ARBA" id="ARBA00022448"/>
    </source>
</evidence>
<feature type="transmembrane region" description="Helical" evidence="8">
    <location>
        <begin position="419"/>
        <end position="437"/>
    </location>
</feature>
<dbReference type="OrthoDB" id="9999863at2759"/>
<evidence type="ECO:0000256" key="6">
    <source>
        <dbReference type="ARBA" id="ARBA00023136"/>
    </source>
</evidence>
<evidence type="ECO:0000256" key="4">
    <source>
        <dbReference type="ARBA" id="ARBA00022989"/>
    </source>
</evidence>
<keyword evidence="6 8" id="KW-0472">Membrane</keyword>
<feature type="transmembrane region" description="Helical" evidence="8">
    <location>
        <begin position="28"/>
        <end position="49"/>
    </location>
</feature>
<keyword evidence="10" id="KW-1185">Reference proteome</keyword>
<evidence type="ECO:0000313" key="9">
    <source>
        <dbReference type="EMBL" id="TFL02895.1"/>
    </source>
</evidence>